<sequence>MKSIFIQPTFACHHLAFPSKTQSSQQNYQN</sequence>
<dbReference type="EMBL" id="GBRH01233582">
    <property type="protein sequence ID" value="JAD64313.1"/>
    <property type="molecule type" value="Transcribed_RNA"/>
</dbReference>
<accession>A0A0A9BQ79</accession>
<evidence type="ECO:0000313" key="1">
    <source>
        <dbReference type="EMBL" id="JAD64313.1"/>
    </source>
</evidence>
<dbReference type="AlphaFoldDB" id="A0A0A9BQ79"/>
<reference evidence="1" key="1">
    <citation type="submission" date="2014-09" db="EMBL/GenBank/DDBJ databases">
        <authorList>
            <person name="Magalhaes I.L.F."/>
            <person name="Oliveira U."/>
            <person name="Santos F.R."/>
            <person name="Vidigal T.H.D.A."/>
            <person name="Brescovit A.D."/>
            <person name="Santos A.J."/>
        </authorList>
    </citation>
    <scope>NUCLEOTIDE SEQUENCE</scope>
    <source>
        <tissue evidence="1">Shoot tissue taken approximately 20 cm above the soil surface</tissue>
    </source>
</reference>
<protein>
    <submittedName>
        <fullName evidence="1">Uncharacterized protein</fullName>
    </submittedName>
</protein>
<reference evidence="1" key="2">
    <citation type="journal article" date="2015" name="Data Brief">
        <title>Shoot transcriptome of the giant reed, Arundo donax.</title>
        <authorList>
            <person name="Barrero R.A."/>
            <person name="Guerrero F.D."/>
            <person name="Moolhuijzen P."/>
            <person name="Goolsby J.A."/>
            <person name="Tidwell J."/>
            <person name="Bellgard S.E."/>
            <person name="Bellgard M.I."/>
        </authorList>
    </citation>
    <scope>NUCLEOTIDE SEQUENCE</scope>
    <source>
        <tissue evidence="1">Shoot tissue taken approximately 20 cm above the soil surface</tissue>
    </source>
</reference>
<proteinExistence type="predicted"/>
<name>A0A0A9BQ79_ARUDO</name>
<organism evidence="1">
    <name type="scientific">Arundo donax</name>
    <name type="common">Giant reed</name>
    <name type="synonym">Donax arundinaceus</name>
    <dbReference type="NCBI Taxonomy" id="35708"/>
    <lineage>
        <taxon>Eukaryota</taxon>
        <taxon>Viridiplantae</taxon>
        <taxon>Streptophyta</taxon>
        <taxon>Embryophyta</taxon>
        <taxon>Tracheophyta</taxon>
        <taxon>Spermatophyta</taxon>
        <taxon>Magnoliopsida</taxon>
        <taxon>Liliopsida</taxon>
        <taxon>Poales</taxon>
        <taxon>Poaceae</taxon>
        <taxon>PACMAD clade</taxon>
        <taxon>Arundinoideae</taxon>
        <taxon>Arundineae</taxon>
        <taxon>Arundo</taxon>
    </lineage>
</organism>